<sequence length="120" mass="13567">MKSAPSPLPYAYSQPTSLQVQLIAANITIFPPTILLLRICRLPYPTTLSPSTKSCHFHTVRFLRWRDILCQLHKCKFVYLQTLESFASVASAQASSAAQQSQGKNQATYKSRFYLSHIVF</sequence>
<dbReference type="AlphaFoldDB" id="A0A9P4GNA4"/>
<evidence type="ECO:0000256" key="1">
    <source>
        <dbReference type="SAM" id="Phobius"/>
    </source>
</evidence>
<gene>
    <name evidence="2" type="ORF">K460DRAFT_364124</name>
</gene>
<evidence type="ECO:0000313" key="2">
    <source>
        <dbReference type="EMBL" id="KAF1848140.1"/>
    </source>
</evidence>
<reference evidence="2" key="1">
    <citation type="submission" date="2020-01" db="EMBL/GenBank/DDBJ databases">
        <authorList>
            <consortium name="DOE Joint Genome Institute"/>
            <person name="Haridas S."/>
            <person name="Albert R."/>
            <person name="Binder M."/>
            <person name="Bloem J."/>
            <person name="Labutti K."/>
            <person name="Salamov A."/>
            <person name="Andreopoulos B."/>
            <person name="Baker S.E."/>
            <person name="Barry K."/>
            <person name="Bills G."/>
            <person name="Bluhm B.H."/>
            <person name="Cannon C."/>
            <person name="Castanera R."/>
            <person name="Culley D.E."/>
            <person name="Daum C."/>
            <person name="Ezra D."/>
            <person name="Gonzalez J.B."/>
            <person name="Henrissat B."/>
            <person name="Kuo A."/>
            <person name="Liang C."/>
            <person name="Lipzen A."/>
            <person name="Lutzoni F."/>
            <person name="Magnuson J."/>
            <person name="Mondo S."/>
            <person name="Nolan M."/>
            <person name="Ohm R."/>
            <person name="Pangilinan J."/>
            <person name="Park H.-J."/>
            <person name="Ramirez L."/>
            <person name="Alfaro M."/>
            <person name="Sun H."/>
            <person name="Tritt A."/>
            <person name="Yoshinaga Y."/>
            <person name="Zwiers L.-H."/>
            <person name="Turgeon B.G."/>
            <person name="Goodwin S.B."/>
            <person name="Spatafora J.W."/>
            <person name="Crous P.W."/>
            <person name="Grigoriev I.V."/>
        </authorList>
    </citation>
    <scope>NUCLEOTIDE SEQUENCE</scope>
    <source>
        <strain evidence="2">CBS 394.84</strain>
    </source>
</reference>
<dbReference type="Proteomes" id="UP000800039">
    <property type="component" value="Unassembled WGS sequence"/>
</dbReference>
<accession>A0A9P4GNA4</accession>
<dbReference type="RefSeq" id="XP_040790703.1">
    <property type="nucleotide sequence ID" value="XM_040932947.1"/>
</dbReference>
<protein>
    <submittedName>
        <fullName evidence="2">Uncharacterized protein</fullName>
    </submittedName>
</protein>
<keyword evidence="3" id="KW-1185">Reference proteome</keyword>
<proteinExistence type="predicted"/>
<feature type="transmembrane region" description="Helical" evidence="1">
    <location>
        <begin position="20"/>
        <end position="40"/>
    </location>
</feature>
<name>A0A9P4GNA4_9PLEO</name>
<keyword evidence="1" id="KW-0472">Membrane</keyword>
<dbReference type="GeneID" id="63850198"/>
<dbReference type="EMBL" id="ML976615">
    <property type="protein sequence ID" value="KAF1848140.1"/>
    <property type="molecule type" value="Genomic_DNA"/>
</dbReference>
<keyword evidence="1" id="KW-0812">Transmembrane</keyword>
<comment type="caution">
    <text evidence="2">The sequence shown here is derived from an EMBL/GenBank/DDBJ whole genome shotgun (WGS) entry which is preliminary data.</text>
</comment>
<organism evidence="2 3">
    <name type="scientific">Cucurbitaria berberidis CBS 394.84</name>
    <dbReference type="NCBI Taxonomy" id="1168544"/>
    <lineage>
        <taxon>Eukaryota</taxon>
        <taxon>Fungi</taxon>
        <taxon>Dikarya</taxon>
        <taxon>Ascomycota</taxon>
        <taxon>Pezizomycotina</taxon>
        <taxon>Dothideomycetes</taxon>
        <taxon>Pleosporomycetidae</taxon>
        <taxon>Pleosporales</taxon>
        <taxon>Pleosporineae</taxon>
        <taxon>Cucurbitariaceae</taxon>
        <taxon>Cucurbitaria</taxon>
    </lineage>
</organism>
<evidence type="ECO:0000313" key="3">
    <source>
        <dbReference type="Proteomes" id="UP000800039"/>
    </source>
</evidence>
<keyword evidence="1" id="KW-1133">Transmembrane helix</keyword>